<accession>A0A518CXY6</accession>
<evidence type="ECO:0000313" key="2">
    <source>
        <dbReference type="EMBL" id="QDU84075.1"/>
    </source>
</evidence>
<dbReference type="EMBL" id="CP036290">
    <property type="protein sequence ID" value="QDU84075.1"/>
    <property type="molecule type" value="Genomic_DNA"/>
</dbReference>
<feature type="compositionally biased region" description="Basic and acidic residues" evidence="1">
    <location>
        <begin position="1"/>
        <end position="10"/>
    </location>
</feature>
<organism evidence="2 3">
    <name type="scientific">Rohdeia mirabilis</name>
    <dbReference type="NCBI Taxonomy" id="2528008"/>
    <lineage>
        <taxon>Bacteria</taxon>
        <taxon>Pseudomonadati</taxon>
        <taxon>Planctomycetota</taxon>
        <taxon>Planctomycetia</taxon>
        <taxon>Planctomycetia incertae sedis</taxon>
        <taxon>Rohdeia</taxon>
    </lineage>
</organism>
<evidence type="ECO:0000256" key="1">
    <source>
        <dbReference type="SAM" id="MobiDB-lite"/>
    </source>
</evidence>
<keyword evidence="3" id="KW-1185">Reference proteome</keyword>
<feature type="region of interest" description="Disordered" evidence="1">
    <location>
        <begin position="1"/>
        <end position="24"/>
    </location>
</feature>
<name>A0A518CXY6_9BACT</name>
<sequence>MVTDRERPERASTNPVAARRTARRRERRAALVGASLWLALACSCAGEDGSTPPAVSGPVFGGLAPGVVIEVGGQPITEEEVERATRALESFFPHESAAHRQRRAVVDHALPRAANAARAPKARAEAEQRARALAAAVANGDADALATLVPARIPAFELDLWVWEAVREAPAGAVIGPVEDGTGSYVVAVVERPYDPAETLEQELGFRERLVPYDPRPESPLIPVVEGLEIRFAEARWRALVPTGVLHAMVEPSGDRQRRP</sequence>
<reference evidence="2 3" key="1">
    <citation type="submission" date="2019-02" db="EMBL/GenBank/DDBJ databases">
        <title>Deep-cultivation of Planctomycetes and their phenomic and genomic characterization uncovers novel biology.</title>
        <authorList>
            <person name="Wiegand S."/>
            <person name="Jogler M."/>
            <person name="Boedeker C."/>
            <person name="Pinto D."/>
            <person name="Vollmers J."/>
            <person name="Rivas-Marin E."/>
            <person name="Kohn T."/>
            <person name="Peeters S.H."/>
            <person name="Heuer A."/>
            <person name="Rast P."/>
            <person name="Oberbeckmann S."/>
            <person name="Bunk B."/>
            <person name="Jeske O."/>
            <person name="Meyerdierks A."/>
            <person name="Storesund J.E."/>
            <person name="Kallscheuer N."/>
            <person name="Luecker S."/>
            <person name="Lage O.M."/>
            <person name="Pohl T."/>
            <person name="Merkel B.J."/>
            <person name="Hornburger P."/>
            <person name="Mueller R.-W."/>
            <person name="Bruemmer F."/>
            <person name="Labrenz M."/>
            <person name="Spormann A.M."/>
            <person name="Op den Camp H."/>
            <person name="Overmann J."/>
            <person name="Amann R."/>
            <person name="Jetten M.S.M."/>
            <person name="Mascher T."/>
            <person name="Medema M.H."/>
            <person name="Devos D.P."/>
            <person name="Kaster A.-K."/>
            <person name="Ovreas L."/>
            <person name="Rohde M."/>
            <person name="Galperin M.Y."/>
            <person name="Jogler C."/>
        </authorList>
    </citation>
    <scope>NUCLEOTIDE SEQUENCE [LARGE SCALE GENOMIC DNA]</scope>
    <source>
        <strain evidence="2 3">Pla163</strain>
    </source>
</reference>
<dbReference type="Proteomes" id="UP000319342">
    <property type="component" value="Chromosome"/>
</dbReference>
<dbReference type="RefSeq" id="WP_145184927.1">
    <property type="nucleotide sequence ID" value="NZ_CP036290.1"/>
</dbReference>
<proteinExistence type="predicted"/>
<gene>
    <name evidence="2" type="ORF">Pla163_11770</name>
</gene>
<evidence type="ECO:0000313" key="3">
    <source>
        <dbReference type="Proteomes" id="UP000319342"/>
    </source>
</evidence>
<dbReference type="AlphaFoldDB" id="A0A518CXY6"/>
<protein>
    <submittedName>
        <fullName evidence="2">Uncharacterized protein</fullName>
    </submittedName>
</protein>